<dbReference type="PROSITE" id="PS50894">
    <property type="entry name" value="HPT"/>
    <property type="match status" value="1"/>
</dbReference>
<evidence type="ECO:0000313" key="12">
    <source>
        <dbReference type="Proteomes" id="UP000244060"/>
    </source>
</evidence>
<dbReference type="SMART" id="SM00260">
    <property type="entry name" value="CheW"/>
    <property type="match status" value="1"/>
</dbReference>
<dbReference type="InterPro" id="IPR008207">
    <property type="entry name" value="Sig_transdc_His_kin_Hpt_dom"/>
</dbReference>
<dbReference type="EC" id="2.7.13.3" evidence="2"/>
<keyword evidence="12" id="KW-1185">Reference proteome</keyword>
<evidence type="ECO:0000256" key="1">
    <source>
        <dbReference type="ARBA" id="ARBA00000085"/>
    </source>
</evidence>
<keyword evidence="6" id="KW-0902">Two-component regulatory system</keyword>
<dbReference type="EMBL" id="QAOT01000002">
    <property type="protein sequence ID" value="PTR20436.1"/>
    <property type="molecule type" value="Genomic_DNA"/>
</dbReference>
<feature type="region of interest" description="Disordered" evidence="8">
    <location>
        <begin position="193"/>
        <end position="228"/>
    </location>
</feature>
<feature type="domain" description="CheW-like" evidence="9">
    <location>
        <begin position="916"/>
        <end position="1056"/>
    </location>
</feature>
<evidence type="ECO:0000259" key="9">
    <source>
        <dbReference type="PROSITE" id="PS50851"/>
    </source>
</evidence>
<dbReference type="InterPro" id="IPR002545">
    <property type="entry name" value="CheW-lke_dom"/>
</dbReference>
<organism evidence="11 12">
    <name type="scientific">Cereibacter azotoformans</name>
    <dbReference type="NCBI Taxonomy" id="43057"/>
    <lineage>
        <taxon>Bacteria</taxon>
        <taxon>Pseudomonadati</taxon>
        <taxon>Pseudomonadota</taxon>
        <taxon>Alphaproteobacteria</taxon>
        <taxon>Rhodobacterales</taxon>
        <taxon>Paracoccaceae</taxon>
        <taxon>Cereibacter</taxon>
    </lineage>
</organism>
<evidence type="ECO:0000256" key="7">
    <source>
        <dbReference type="PROSITE-ProRule" id="PRU00110"/>
    </source>
</evidence>
<dbReference type="SUPFAM" id="SSF50341">
    <property type="entry name" value="CheW-like"/>
    <property type="match status" value="1"/>
</dbReference>
<evidence type="ECO:0000256" key="6">
    <source>
        <dbReference type="ARBA" id="ARBA00023012"/>
    </source>
</evidence>
<protein>
    <recommendedName>
        <fullName evidence="2">histidine kinase</fullName>
        <ecNumber evidence="2">2.7.13.3</ecNumber>
    </recommendedName>
</protein>
<feature type="modified residue" description="Phosphohistidine" evidence="7">
    <location>
        <position position="51"/>
    </location>
</feature>
<dbReference type="AlphaFoldDB" id="A0A2T5KDH6"/>
<dbReference type="CDD" id="cd00088">
    <property type="entry name" value="HPT"/>
    <property type="match status" value="1"/>
</dbReference>
<dbReference type="GO" id="GO:0000160">
    <property type="term" value="P:phosphorelay signal transduction system"/>
    <property type="evidence" value="ECO:0007669"/>
    <property type="project" value="UniProtKB-KW"/>
</dbReference>
<dbReference type="Pfam" id="PF01627">
    <property type="entry name" value="Hpt"/>
    <property type="match status" value="1"/>
</dbReference>
<dbReference type="Pfam" id="PF01584">
    <property type="entry name" value="CheW"/>
    <property type="match status" value="1"/>
</dbReference>
<dbReference type="PANTHER" id="PTHR43395:SF1">
    <property type="entry name" value="CHEMOTAXIS PROTEIN CHEA"/>
    <property type="match status" value="1"/>
</dbReference>
<dbReference type="OrthoDB" id="9816273at2"/>
<dbReference type="InterPro" id="IPR051315">
    <property type="entry name" value="Bact_Chemotaxis_CheA"/>
</dbReference>
<dbReference type="GO" id="GO:0004673">
    <property type="term" value="F:protein histidine kinase activity"/>
    <property type="evidence" value="ECO:0007669"/>
    <property type="project" value="UniProtKB-EC"/>
</dbReference>
<dbReference type="PANTHER" id="PTHR43395">
    <property type="entry name" value="SENSOR HISTIDINE KINASE CHEA"/>
    <property type="match status" value="1"/>
</dbReference>
<dbReference type="PROSITE" id="PS50851">
    <property type="entry name" value="CHEW"/>
    <property type="match status" value="1"/>
</dbReference>
<proteinExistence type="predicted"/>
<dbReference type="SMART" id="SM00073">
    <property type="entry name" value="HPT"/>
    <property type="match status" value="1"/>
</dbReference>
<evidence type="ECO:0000256" key="4">
    <source>
        <dbReference type="ARBA" id="ARBA00022679"/>
    </source>
</evidence>
<feature type="compositionally biased region" description="Low complexity" evidence="8">
    <location>
        <begin position="200"/>
        <end position="212"/>
    </location>
</feature>
<keyword evidence="3 7" id="KW-0597">Phosphoprotein</keyword>
<dbReference type="RefSeq" id="WP_108220237.1">
    <property type="nucleotide sequence ID" value="NZ_CP090021.1"/>
</dbReference>
<evidence type="ECO:0000256" key="2">
    <source>
        <dbReference type="ARBA" id="ARBA00012438"/>
    </source>
</evidence>
<evidence type="ECO:0000256" key="3">
    <source>
        <dbReference type="ARBA" id="ARBA00022553"/>
    </source>
</evidence>
<dbReference type="Proteomes" id="UP000244060">
    <property type="component" value="Unassembled WGS sequence"/>
</dbReference>
<keyword evidence="5 11" id="KW-0418">Kinase</keyword>
<accession>A0A2T5KDH6</accession>
<keyword evidence="4" id="KW-0808">Transferase</keyword>
<dbReference type="Gene3D" id="2.30.30.40">
    <property type="entry name" value="SH3 Domains"/>
    <property type="match status" value="1"/>
</dbReference>
<evidence type="ECO:0000259" key="10">
    <source>
        <dbReference type="PROSITE" id="PS50894"/>
    </source>
</evidence>
<evidence type="ECO:0000256" key="5">
    <source>
        <dbReference type="ARBA" id="ARBA00022777"/>
    </source>
</evidence>
<comment type="caution">
    <text evidence="11">The sequence shown here is derived from an EMBL/GenBank/DDBJ whole genome shotgun (WGS) entry which is preliminary data.</text>
</comment>
<comment type="catalytic activity">
    <reaction evidence="1">
        <text>ATP + protein L-histidine = ADP + protein N-phospho-L-histidine.</text>
        <dbReference type="EC" id="2.7.13.3"/>
    </reaction>
</comment>
<dbReference type="Gene3D" id="1.20.120.160">
    <property type="entry name" value="HPT domain"/>
    <property type="match status" value="1"/>
</dbReference>
<feature type="region of interest" description="Disordered" evidence="8">
    <location>
        <begin position="133"/>
        <end position="178"/>
    </location>
</feature>
<sequence>MSDDFDEMDEIWALYADDGAQALDAMEASLLALKAGAEPGEHVGPLFRAVHTFKGNSRVLGLSVVESRAHLSEDLIGLVRDEGVPMDAEIVEILLFASDVLRTMLEETAATRADVSPSGSEELMDQLRDKIARCKTGGGGEAPAPEPEPGPPSSAEAGSDEGQGEAADMSPPPTAPAAVPTTADILALLDDTEAEPEPEPVVSAPPVAAEAPAAPPPAASPPAASVPAEPARAITRLADDPTYRAIFRDMAHGSLTRFRAQLAQFGSDPAVAAASARSEADGLKHAARQMGLDDWEEALAAFLSEHVDLERLSALILRLDELMDAPPAAPPPPPGDCPFFEAIAEPLAKVTHLGVRISTGETPAADELRTVLDRLCTAARADGYVRVVEAVEGVGSATGAEGFRAAELKLYEELSAVEAVMPEAAEAAGVSPRRILRSWCASHAAETLAALDGVLNSLRSAATDETFRRFDRLMRLVHHACEHYALDTAAQLAMSLVDLFSRVHATGAAPDAMLVHIARGFIETIELAFDALDQGEKPAMEVLDRLFEEAANVCFVTDGLMTAGAVERRLGLPPDFHRVLSPESVRAAAEEMEKGQRFYIIRTDINTDDRTAEAFLEWLSGDQARSITNVTVFRGTETLFDFLISSRLDEPDLIEALVRMDPSGRRLALTHALRPGAAEAPVTEAPGDAPLAQGATITPEMLETIGEISASHAMVHHLLAELAENDLAEEMEALMRQAGGDWRAARPAVRALLDAHAARLQEIAQAGTALTSQLAALQEETVTLRARPASTVLRPLRTFVETLARRHRREACLTTAGDELSLDLALLERLRGLLRGLVAIRLERPERAPSSLHVTLRRDEERVMVTLQDDGAPQPDTPALADLAAGIARSNGSFRAVPLPGGGMRFHLALPLSMVVLEGMVVGVDGVRYVLPVDSIRTILQVEPSAAMTISAAGGQRVLRISETEIVAIHALRGHPAEGRRDRPWPASRRVFVILGTGARSVAVPVDELVGQQLVLLRPLRGVLARLTHLTGLALLAGGDVGMVLSANRICEPAQAEAV</sequence>
<reference evidence="11 12" key="1">
    <citation type="submission" date="2018-04" db="EMBL/GenBank/DDBJ databases">
        <title>Genomic Encyclopedia of Type Strains, Phase III (KMG-III): the genomes of soil and plant-associated and newly described type strains.</title>
        <authorList>
            <person name="Whitman W."/>
        </authorList>
    </citation>
    <scope>NUCLEOTIDE SEQUENCE [LARGE SCALE GENOMIC DNA]</scope>
    <source>
        <strain evidence="11 12">KA25</strain>
    </source>
</reference>
<gene>
    <name evidence="11" type="ORF">C8J28_102201</name>
</gene>
<name>A0A2T5KDH6_9RHOB</name>
<dbReference type="GO" id="GO:0006935">
    <property type="term" value="P:chemotaxis"/>
    <property type="evidence" value="ECO:0007669"/>
    <property type="project" value="InterPro"/>
</dbReference>
<dbReference type="SUPFAM" id="SSF47226">
    <property type="entry name" value="Histidine-containing phosphotransfer domain, HPT domain"/>
    <property type="match status" value="1"/>
</dbReference>
<evidence type="ECO:0000256" key="8">
    <source>
        <dbReference type="SAM" id="MobiDB-lite"/>
    </source>
</evidence>
<feature type="domain" description="HPt" evidence="10">
    <location>
        <begin position="4"/>
        <end position="108"/>
    </location>
</feature>
<dbReference type="InterPro" id="IPR036061">
    <property type="entry name" value="CheW-like_dom_sf"/>
</dbReference>
<evidence type="ECO:0000313" key="11">
    <source>
        <dbReference type="EMBL" id="PTR20436.1"/>
    </source>
</evidence>
<dbReference type="InterPro" id="IPR036641">
    <property type="entry name" value="HPT_dom_sf"/>
</dbReference>